<reference evidence="2" key="1">
    <citation type="journal article" date="2016" name="Nat. Genet.">
        <title>A high-quality carrot genome assembly provides new insights into carotenoid accumulation and asterid genome evolution.</title>
        <authorList>
            <person name="Iorizzo M."/>
            <person name="Ellison S."/>
            <person name="Senalik D."/>
            <person name="Zeng P."/>
            <person name="Satapoomin P."/>
            <person name="Huang J."/>
            <person name="Bowman M."/>
            <person name="Iovene M."/>
            <person name="Sanseverino W."/>
            <person name="Cavagnaro P."/>
            <person name="Yildiz M."/>
            <person name="Macko-Podgorni A."/>
            <person name="Moranska E."/>
            <person name="Grzebelus E."/>
            <person name="Grzebelus D."/>
            <person name="Ashrafi H."/>
            <person name="Zheng Z."/>
            <person name="Cheng S."/>
            <person name="Spooner D."/>
            <person name="Van Deynze A."/>
            <person name="Simon P."/>
        </authorList>
    </citation>
    <scope>NUCLEOTIDE SEQUENCE</scope>
    <source>
        <tissue evidence="2">Leaf</tissue>
    </source>
</reference>
<feature type="region of interest" description="Disordered" evidence="1">
    <location>
        <begin position="1"/>
        <end position="84"/>
    </location>
</feature>
<feature type="compositionally biased region" description="Basic residues" evidence="1">
    <location>
        <begin position="925"/>
        <end position="939"/>
    </location>
</feature>
<evidence type="ECO:0000256" key="1">
    <source>
        <dbReference type="SAM" id="MobiDB-lite"/>
    </source>
</evidence>
<feature type="compositionally biased region" description="Polar residues" evidence="1">
    <location>
        <begin position="67"/>
        <end position="79"/>
    </location>
</feature>
<dbReference type="AlphaFoldDB" id="A0AAF0WHP2"/>
<feature type="compositionally biased region" description="Polar residues" evidence="1">
    <location>
        <begin position="655"/>
        <end position="666"/>
    </location>
</feature>
<dbReference type="Proteomes" id="UP000077755">
    <property type="component" value="Chromosome 2"/>
</dbReference>
<feature type="region of interest" description="Disordered" evidence="1">
    <location>
        <begin position="691"/>
        <end position="939"/>
    </location>
</feature>
<feature type="region of interest" description="Disordered" evidence="1">
    <location>
        <begin position="534"/>
        <end position="670"/>
    </location>
</feature>
<feature type="compositionally biased region" description="Polar residues" evidence="1">
    <location>
        <begin position="142"/>
        <end position="164"/>
    </location>
</feature>
<evidence type="ECO:0000313" key="3">
    <source>
        <dbReference type="Proteomes" id="UP000077755"/>
    </source>
</evidence>
<sequence length="939" mass="104019">MEYQQGCMRPPPPPPPPEQQSWYSGQFQYLSHSPSPNQQWAPPPPSHPPPPYPAQHHYYPPPRLNQEWHNTGWNQNQGVQYPVHNNGEDWAAKAREWAAAQSSSNNQFPEAQYIPVGSLEENQYSMAKPQNSDGQHFPVPASSCQQNQPSTAPPYQSSEASFSSGYVLDGHMPFNGRNGSLVGESTAAFLYQESSPSNSSVHQQEVPSSYSSVAGKEEFAEQNKQSNQSPWSFNSNAQQQAQPTAVHRTISMGQTHYAFSHQSDDRASDPSDQPLDFAPGFIRDRDLVQSACSQNSGVYVGGTDSPAMGSIHSLKATAAPGVAYPPLHAPGPQLDPSLAISSPVPGHSGPLFGRITGQNLQPVGPSVSVPFSGSAAFPGNRFGASGVSDRPKKPSVPNWLREELIKNKAVIPTSAPEFSVDAKSVQEEVINKSFLKGNSESKTIDSSRSAEDDDDDDEEDDAEIARTSAINHEIKRVLTEVLLKVTDELFDEIATKVLSEEGSSIPRKVNYNASTSAPEVPISKASTKVLITAKPSENDLDDTRKSTSSVPGDLLGLGSYASEDDEDDDVENIHVPNSRRDTIHRPSAIKIRSDNVSGDGNDLSVANTKDTQENNSVFKSHSGRVYPNGNSDNFKPDDEPSNHGSGKESMHVSVGSKNSSKTNISADSHDLKNGAEVVYKTDISMLKDNIEKAERKTEPLVESVGAKGTSDDTKVEEAKNKPVKNDKYGRKGRSFGKDIVKEIRDDRGYVGGYDSDRRQEERKVKKERIDDRDGFKDKLKVHDRKYAEKSVDTDSKRRSSHRDKKETKETEKDRRTKEGYERMKDGTKDEKGERSRDKNSSRHKRRRSSSVGSRDRDRKNHAMDSHTKDSSDDESKPDSRRKSHSRKQKSSPSPVRSRRRQVSRSPHSKHSQHRHSPYSSLETARRKRSRSRSPARRKR</sequence>
<feature type="compositionally biased region" description="Polar residues" evidence="1">
    <location>
        <begin position="125"/>
        <end position="134"/>
    </location>
</feature>
<feature type="compositionally biased region" description="Pro residues" evidence="1">
    <location>
        <begin position="41"/>
        <end position="63"/>
    </location>
</feature>
<feature type="compositionally biased region" description="Basic and acidic residues" evidence="1">
    <location>
        <begin position="853"/>
        <end position="880"/>
    </location>
</feature>
<protein>
    <submittedName>
        <fullName evidence="2">Uncharacterized protein</fullName>
    </submittedName>
</protein>
<proteinExistence type="predicted"/>
<accession>A0AAF0WHP2</accession>
<feature type="compositionally biased region" description="Basic and acidic residues" evidence="1">
    <location>
        <begin position="634"/>
        <end position="650"/>
    </location>
</feature>
<feature type="region of interest" description="Disordered" evidence="1">
    <location>
        <begin position="193"/>
        <end position="278"/>
    </location>
</feature>
<dbReference type="EMBL" id="CP093344">
    <property type="protein sequence ID" value="WOG88736.1"/>
    <property type="molecule type" value="Genomic_DNA"/>
</dbReference>
<feature type="compositionally biased region" description="Polar residues" evidence="1">
    <location>
        <begin position="222"/>
        <end position="243"/>
    </location>
</feature>
<gene>
    <name evidence="2" type="ORF">DCAR_0207971</name>
</gene>
<keyword evidence="3" id="KW-1185">Reference proteome</keyword>
<feature type="region of interest" description="Disordered" evidence="1">
    <location>
        <begin position="125"/>
        <end position="175"/>
    </location>
</feature>
<feature type="compositionally biased region" description="Polar residues" evidence="1">
    <location>
        <begin position="193"/>
        <end position="212"/>
    </location>
</feature>
<organism evidence="2 3">
    <name type="scientific">Daucus carota subsp. sativus</name>
    <name type="common">Carrot</name>
    <dbReference type="NCBI Taxonomy" id="79200"/>
    <lineage>
        <taxon>Eukaryota</taxon>
        <taxon>Viridiplantae</taxon>
        <taxon>Streptophyta</taxon>
        <taxon>Embryophyta</taxon>
        <taxon>Tracheophyta</taxon>
        <taxon>Spermatophyta</taxon>
        <taxon>Magnoliopsida</taxon>
        <taxon>eudicotyledons</taxon>
        <taxon>Gunneridae</taxon>
        <taxon>Pentapetalae</taxon>
        <taxon>asterids</taxon>
        <taxon>campanulids</taxon>
        <taxon>Apiales</taxon>
        <taxon>Apiaceae</taxon>
        <taxon>Apioideae</taxon>
        <taxon>Scandiceae</taxon>
        <taxon>Daucinae</taxon>
        <taxon>Daucus</taxon>
        <taxon>Daucus sect. Daucus</taxon>
    </lineage>
</organism>
<feature type="compositionally biased region" description="Basic residues" evidence="1">
    <location>
        <begin position="896"/>
        <end position="916"/>
    </location>
</feature>
<reference evidence="2" key="2">
    <citation type="submission" date="2022-03" db="EMBL/GenBank/DDBJ databases">
        <title>Draft title - Genomic analysis of global carrot germplasm unveils the trajectory of domestication and the origin of high carotenoid orange carrot.</title>
        <authorList>
            <person name="Iorizzo M."/>
            <person name="Ellison S."/>
            <person name="Senalik D."/>
            <person name="Macko-Podgorni A."/>
            <person name="Grzebelus D."/>
            <person name="Bostan H."/>
            <person name="Rolling W."/>
            <person name="Curaba J."/>
            <person name="Simon P."/>
        </authorList>
    </citation>
    <scope>NUCLEOTIDE SEQUENCE</scope>
    <source>
        <tissue evidence="2">Leaf</tissue>
    </source>
</reference>
<feature type="compositionally biased region" description="Pro residues" evidence="1">
    <location>
        <begin position="9"/>
        <end position="18"/>
    </location>
</feature>
<feature type="compositionally biased region" description="Polar residues" evidence="1">
    <location>
        <begin position="19"/>
        <end position="32"/>
    </location>
</feature>
<name>A0AAF0WHP2_DAUCS</name>
<feature type="compositionally biased region" description="Polar residues" evidence="1">
    <location>
        <begin position="594"/>
        <end position="619"/>
    </location>
</feature>
<feature type="compositionally biased region" description="Acidic residues" evidence="1">
    <location>
        <begin position="451"/>
        <end position="462"/>
    </location>
</feature>
<feature type="region of interest" description="Disordered" evidence="1">
    <location>
        <begin position="439"/>
        <end position="462"/>
    </location>
</feature>
<evidence type="ECO:0000313" key="2">
    <source>
        <dbReference type="EMBL" id="WOG88736.1"/>
    </source>
</evidence>
<feature type="compositionally biased region" description="Basic and acidic residues" evidence="1">
    <location>
        <begin position="709"/>
        <end position="840"/>
    </location>
</feature>